<organism evidence="1 2">
    <name type="scientific">Muribaculum caecicola</name>
    <dbReference type="NCBI Taxonomy" id="3038144"/>
    <lineage>
        <taxon>Bacteria</taxon>
        <taxon>Pseudomonadati</taxon>
        <taxon>Bacteroidota</taxon>
        <taxon>Bacteroidia</taxon>
        <taxon>Bacteroidales</taxon>
        <taxon>Muribaculaceae</taxon>
        <taxon>Muribaculum</taxon>
    </lineage>
</organism>
<evidence type="ECO:0000313" key="1">
    <source>
        <dbReference type="EMBL" id="THG55318.1"/>
    </source>
</evidence>
<sequence length="322" mass="35000">MGLFNFFSKEKKETLDKGLEKTKQGVFAKLQRAIAGKSKVDDEILDRLEEVFVTSDVGVETTLKIIQRLEERVARDKYINSSELNSLLCDEISDMLAENPAAADPSVDDFTLPESVGRPYVIMVVGVNGAGKTTTIGKLAYQFKKAGNKVMLGAADTFRAAAIEQLVVWGERAGVPVIKQKIGSDPASVAYDTLQSAKAQGFDVVIIDTAGRLHNKKGLMDELSKIRNVMQKVVPDAPHEVLLVLDGSTGQNAFEQARQFVAATQVNGLAITKLDGTAKGGVVIGISDQFKIPVRYIGLGEGIDHLQVFRKRQFVESLFGDV</sequence>
<name>A0AC61S8R8_9BACT</name>
<protein>
    <submittedName>
        <fullName evidence="1">Signal recognition particle-docking protein FtsY</fullName>
    </submittedName>
</protein>
<gene>
    <name evidence="1" type="primary">ftsY</name>
    <name evidence="1" type="ORF">E5990_00490</name>
</gene>
<dbReference type="EMBL" id="SSTG01000002">
    <property type="protein sequence ID" value="THG55318.1"/>
    <property type="molecule type" value="Genomic_DNA"/>
</dbReference>
<keyword evidence="2" id="KW-1185">Reference proteome</keyword>
<evidence type="ECO:0000313" key="2">
    <source>
        <dbReference type="Proteomes" id="UP000305401"/>
    </source>
</evidence>
<comment type="caution">
    <text evidence="1">The sequence shown here is derived from an EMBL/GenBank/DDBJ whole genome shotgun (WGS) entry which is preliminary data.</text>
</comment>
<dbReference type="Proteomes" id="UP000305401">
    <property type="component" value="Unassembled WGS sequence"/>
</dbReference>
<accession>A0AC61S8R8</accession>
<reference evidence="1" key="1">
    <citation type="submission" date="2019-04" db="EMBL/GenBank/DDBJ databases">
        <title>Microbes associate with the intestines of laboratory mice.</title>
        <authorList>
            <person name="Navarre W."/>
            <person name="Wong E."/>
            <person name="Huang K.C."/>
            <person name="Tropini C."/>
            <person name="Ng K."/>
            <person name="Yu B."/>
        </authorList>
    </citation>
    <scope>NUCLEOTIDE SEQUENCE</scope>
    <source>
        <strain evidence="1">NM86_A22</strain>
    </source>
</reference>
<proteinExistence type="predicted"/>